<organism evidence="2 3">
    <name type="scientific">Methylobacterium haplocladii</name>
    <dbReference type="NCBI Taxonomy" id="1176176"/>
    <lineage>
        <taxon>Bacteria</taxon>
        <taxon>Pseudomonadati</taxon>
        <taxon>Pseudomonadota</taxon>
        <taxon>Alphaproteobacteria</taxon>
        <taxon>Hyphomicrobiales</taxon>
        <taxon>Methylobacteriaceae</taxon>
        <taxon>Methylobacterium</taxon>
    </lineage>
</organism>
<dbReference type="SMART" id="SM00044">
    <property type="entry name" value="CYCc"/>
    <property type="match status" value="1"/>
</dbReference>
<dbReference type="OrthoDB" id="4565346at2"/>
<dbReference type="PROSITE" id="PS50125">
    <property type="entry name" value="GUANYLATE_CYCLASE_2"/>
    <property type="match status" value="1"/>
</dbReference>
<dbReference type="AlphaFoldDB" id="A0A512ISR5"/>
<feature type="domain" description="Guanylate cyclase" evidence="1">
    <location>
        <begin position="214"/>
        <end position="349"/>
    </location>
</feature>
<evidence type="ECO:0000259" key="1">
    <source>
        <dbReference type="PROSITE" id="PS50125"/>
    </source>
</evidence>
<accession>A0A512ISR5</accession>
<dbReference type="Pfam" id="PF00211">
    <property type="entry name" value="Guanylate_cyc"/>
    <property type="match status" value="1"/>
</dbReference>
<dbReference type="CDD" id="cd07302">
    <property type="entry name" value="CHD"/>
    <property type="match status" value="1"/>
</dbReference>
<keyword evidence="3" id="KW-1185">Reference proteome</keyword>
<evidence type="ECO:0000313" key="3">
    <source>
        <dbReference type="Proteomes" id="UP000321258"/>
    </source>
</evidence>
<dbReference type="GO" id="GO:0035556">
    <property type="term" value="P:intracellular signal transduction"/>
    <property type="evidence" value="ECO:0007669"/>
    <property type="project" value="InterPro"/>
</dbReference>
<dbReference type="RefSeq" id="WP_147080331.1">
    <property type="nucleotide sequence ID" value="NZ_BJZT01000035.1"/>
</dbReference>
<dbReference type="Proteomes" id="UP000321258">
    <property type="component" value="Unassembled WGS sequence"/>
</dbReference>
<sequence length="407" mass="43739">MDTERLTEDLCAWIIRRATVSDDGDSLLDGVCRRLCDAGLPLWRFSVSSATLDPAHRSIALHWFAQEGLTPVFIPHDRSDIEWRQSPIFALIESGEPSTRYRLDTLRNDTRFPLLQALRDLGGTDYLLHVVTYAPGTALRGVAISFATRDPDGFDEAAVAVFAAIVPTLGLAVARLLLAHTLRDVLGTYVGPAAAGQVLDGNIRRGQGRTIPAAILLTDLRGFTTLSDRADPLEVVGWLNEHFDALGDPVSNNGGEILKFLGDGFLAAFPVPDANDLPCSVCAQALTAATEAIAANVALNARRRTAGLPELAADLVLHFGEVVYGNVGTGRRLDFTLIGRAVNEASRIEGHCQSFGRALLISDSFATRCGRHFEEVGTVQLRGLASPQRLWTLPGLGDEVQTGAVPG</sequence>
<dbReference type="SUPFAM" id="SSF55073">
    <property type="entry name" value="Nucleotide cyclase"/>
    <property type="match status" value="1"/>
</dbReference>
<protein>
    <submittedName>
        <fullName evidence="2">Adenylate cyclase</fullName>
    </submittedName>
</protein>
<dbReference type="PANTHER" id="PTHR43081:SF11">
    <property type="entry name" value="BLR2264 PROTEIN"/>
    <property type="match status" value="1"/>
</dbReference>
<dbReference type="InterPro" id="IPR050697">
    <property type="entry name" value="Adenylyl/Guanylyl_Cyclase_3/4"/>
</dbReference>
<dbReference type="EMBL" id="BJZT01000035">
    <property type="protein sequence ID" value="GEP00747.1"/>
    <property type="molecule type" value="Genomic_DNA"/>
</dbReference>
<reference evidence="2 3" key="1">
    <citation type="submission" date="2019-07" db="EMBL/GenBank/DDBJ databases">
        <title>Whole genome shotgun sequence of Methylobacterium haplocladii NBRC 107714.</title>
        <authorList>
            <person name="Hosoyama A."/>
            <person name="Uohara A."/>
            <person name="Ohji S."/>
            <person name="Ichikawa N."/>
        </authorList>
    </citation>
    <scope>NUCLEOTIDE SEQUENCE [LARGE SCALE GENOMIC DNA]</scope>
    <source>
        <strain evidence="2 3">NBRC 107714</strain>
    </source>
</reference>
<name>A0A512ISR5_9HYPH</name>
<dbReference type="PANTHER" id="PTHR43081">
    <property type="entry name" value="ADENYLATE CYCLASE, TERMINAL-DIFFERENTIATION SPECIFIC-RELATED"/>
    <property type="match status" value="1"/>
</dbReference>
<dbReference type="GO" id="GO:0006171">
    <property type="term" value="P:cAMP biosynthetic process"/>
    <property type="evidence" value="ECO:0007669"/>
    <property type="project" value="TreeGrafter"/>
</dbReference>
<proteinExistence type="predicted"/>
<dbReference type="GO" id="GO:0004016">
    <property type="term" value="F:adenylate cyclase activity"/>
    <property type="evidence" value="ECO:0007669"/>
    <property type="project" value="UniProtKB-ARBA"/>
</dbReference>
<dbReference type="InterPro" id="IPR029787">
    <property type="entry name" value="Nucleotide_cyclase"/>
</dbReference>
<gene>
    <name evidence="2" type="ORF">MHA02_31340</name>
</gene>
<evidence type="ECO:0000313" key="2">
    <source>
        <dbReference type="EMBL" id="GEP00747.1"/>
    </source>
</evidence>
<dbReference type="Gene3D" id="3.30.70.1230">
    <property type="entry name" value="Nucleotide cyclase"/>
    <property type="match status" value="1"/>
</dbReference>
<dbReference type="InterPro" id="IPR001054">
    <property type="entry name" value="A/G_cyclase"/>
</dbReference>
<comment type="caution">
    <text evidence="2">The sequence shown here is derived from an EMBL/GenBank/DDBJ whole genome shotgun (WGS) entry which is preliminary data.</text>
</comment>